<dbReference type="GO" id="GO:0015188">
    <property type="term" value="F:L-isoleucine transmembrane transporter activity"/>
    <property type="evidence" value="ECO:0007669"/>
    <property type="project" value="TreeGrafter"/>
</dbReference>
<dbReference type="Gene3D" id="3.40.50.300">
    <property type="entry name" value="P-loop containing nucleotide triphosphate hydrolases"/>
    <property type="match status" value="1"/>
</dbReference>
<evidence type="ECO:0000313" key="6">
    <source>
        <dbReference type="Proteomes" id="UP001163687"/>
    </source>
</evidence>
<evidence type="ECO:0000256" key="1">
    <source>
        <dbReference type="ARBA" id="ARBA00022448"/>
    </source>
</evidence>
<organism evidence="5 6">
    <name type="scientific">Caldinitratiruptor microaerophilus</name>
    <dbReference type="NCBI Taxonomy" id="671077"/>
    <lineage>
        <taxon>Bacteria</taxon>
        <taxon>Bacillati</taxon>
        <taxon>Bacillota</taxon>
        <taxon>Clostridia</taxon>
        <taxon>Eubacteriales</taxon>
        <taxon>Symbiobacteriaceae</taxon>
        <taxon>Caldinitratiruptor</taxon>
    </lineage>
</organism>
<keyword evidence="2" id="KW-0547">Nucleotide-binding</keyword>
<dbReference type="InterPro" id="IPR027417">
    <property type="entry name" value="P-loop_NTPase"/>
</dbReference>
<evidence type="ECO:0000259" key="4">
    <source>
        <dbReference type="PROSITE" id="PS50893"/>
    </source>
</evidence>
<dbReference type="GO" id="GO:1903806">
    <property type="term" value="P:L-isoleucine import across plasma membrane"/>
    <property type="evidence" value="ECO:0007669"/>
    <property type="project" value="TreeGrafter"/>
</dbReference>
<protein>
    <submittedName>
        <fullName evidence="5">ABC transporter ATP-binding protein</fullName>
    </submittedName>
</protein>
<dbReference type="CDD" id="cd03219">
    <property type="entry name" value="ABC_Mj1267_LivG_branched"/>
    <property type="match status" value="1"/>
</dbReference>
<dbReference type="AlphaFoldDB" id="A0AA35CJX6"/>
<dbReference type="KEGG" id="cmic:caldi_15770"/>
<feature type="domain" description="ABC transporter" evidence="4">
    <location>
        <begin position="4"/>
        <end position="247"/>
    </location>
</feature>
<gene>
    <name evidence="5" type="ORF">caldi_15770</name>
</gene>
<dbReference type="PROSITE" id="PS50893">
    <property type="entry name" value="ABC_TRANSPORTER_2"/>
    <property type="match status" value="1"/>
</dbReference>
<evidence type="ECO:0000313" key="5">
    <source>
        <dbReference type="EMBL" id="BDG60487.1"/>
    </source>
</evidence>
<name>A0AA35CJX6_9FIRM</name>
<reference evidence="5" key="1">
    <citation type="submission" date="2022-03" db="EMBL/GenBank/DDBJ databases">
        <title>Complete genome sequence of Caldinitratiruptor microaerophilus.</title>
        <authorList>
            <person name="Mukaiyama R."/>
            <person name="Nishiyama T."/>
            <person name="Ueda K."/>
        </authorList>
    </citation>
    <scope>NUCLEOTIDE SEQUENCE</scope>
    <source>
        <strain evidence="5">JCM 16183</strain>
    </source>
</reference>
<evidence type="ECO:0000256" key="2">
    <source>
        <dbReference type="ARBA" id="ARBA00022741"/>
    </source>
</evidence>
<sequence length="247" mass="26029">MTVLSARDLRKAFGGVVAVGGVSLDVEDGEIRAVIGPNGAGKSTCFDLLSGWILPDGGTVTLLGRDVTGWTAPRLARAGLGRSFQRSNAFLGLTVLENVLAAVLARAGHARRLWRHVAGYAAERRRALEVLEAVGLGAWADAPARTLPYGDQKRLDIAIALAVEPRVLILDEPLAGLAPAERTGILDLIRWLARDQGKTVILSEHDVDAVLATADRITVLHQGQVLTEGTAAEVVANAAVRAAFLGN</sequence>
<dbReference type="GO" id="GO:0015192">
    <property type="term" value="F:L-phenylalanine transmembrane transporter activity"/>
    <property type="evidence" value="ECO:0007669"/>
    <property type="project" value="TreeGrafter"/>
</dbReference>
<dbReference type="RefSeq" id="WP_264844508.1">
    <property type="nucleotide sequence ID" value="NZ_AP025628.1"/>
</dbReference>
<dbReference type="Pfam" id="PF00005">
    <property type="entry name" value="ABC_tran"/>
    <property type="match status" value="1"/>
</dbReference>
<dbReference type="GO" id="GO:0005304">
    <property type="term" value="F:L-valine transmembrane transporter activity"/>
    <property type="evidence" value="ECO:0007669"/>
    <property type="project" value="TreeGrafter"/>
</dbReference>
<dbReference type="GO" id="GO:0042941">
    <property type="term" value="P:D-alanine transmembrane transport"/>
    <property type="evidence" value="ECO:0007669"/>
    <property type="project" value="TreeGrafter"/>
</dbReference>
<dbReference type="GO" id="GO:0005524">
    <property type="term" value="F:ATP binding"/>
    <property type="evidence" value="ECO:0007669"/>
    <property type="project" value="UniProtKB-KW"/>
</dbReference>
<keyword evidence="6" id="KW-1185">Reference proteome</keyword>
<dbReference type="InterPro" id="IPR032823">
    <property type="entry name" value="BCA_ABC_TP_C"/>
</dbReference>
<keyword evidence="3 5" id="KW-0067">ATP-binding</keyword>
<dbReference type="PANTHER" id="PTHR45772">
    <property type="entry name" value="CONSERVED COMPONENT OF ABC TRANSPORTER FOR NATURAL AMINO ACIDS-RELATED"/>
    <property type="match status" value="1"/>
</dbReference>
<dbReference type="PANTHER" id="PTHR45772:SF7">
    <property type="entry name" value="AMINO ACID ABC TRANSPORTER ATP-BINDING PROTEIN"/>
    <property type="match status" value="1"/>
</dbReference>
<dbReference type="InterPro" id="IPR051120">
    <property type="entry name" value="ABC_AA/LPS_Transport"/>
</dbReference>
<dbReference type="EMBL" id="AP025628">
    <property type="protein sequence ID" value="BDG60487.1"/>
    <property type="molecule type" value="Genomic_DNA"/>
</dbReference>
<proteinExistence type="predicted"/>
<dbReference type="Pfam" id="PF12399">
    <property type="entry name" value="BCA_ABC_TP_C"/>
    <property type="match status" value="1"/>
</dbReference>
<dbReference type="InterPro" id="IPR003439">
    <property type="entry name" value="ABC_transporter-like_ATP-bd"/>
</dbReference>
<dbReference type="GO" id="GO:0015808">
    <property type="term" value="P:L-alanine transport"/>
    <property type="evidence" value="ECO:0007669"/>
    <property type="project" value="TreeGrafter"/>
</dbReference>
<dbReference type="Proteomes" id="UP001163687">
    <property type="component" value="Chromosome"/>
</dbReference>
<dbReference type="SUPFAM" id="SSF52540">
    <property type="entry name" value="P-loop containing nucleoside triphosphate hydrolases"/>
    <property type="match status" value="1"/>
</dbReference>
<dbReference type="SMART" id="SM00382">
    <property type="entry name" value="AAA"/>
    <property type="match status" value="1"/>
</dbReference>
<evidence type="ECO:0000256" key="3">
    <source>
        <dbReference type="ARBA" id="ARBA00022840"/>
    </source>
</evidence>
<dbReference type="GO" id="GO:1903805">
    <property type="term" value="P:L-valine import across plasma membrane"/>
    <property type="evidence" value="ECO:0007669"/>
    <property type="project" value="TreeGrafter"/>
</dbReference>
<dbReference type="InterPro" id="IPR003593">
    <property type="entry name" value="AAA+_ATPase"/>
</dbReference>
<dbReference type="GO" id="GO:0005886">
    <property type="term" value="C:plasma membrane"/>
    <property type="evidence" value="ECO:0007669"/>
    <property type="project" value="TreeGrafter"/>
</dbReference>
<keyword evidence="1" id="KW-0813">Transport</keyword>
<accession>A0AA35CJX6</accession>
<dbReference type="GO" id="GO:0016887">
    <property type="term" value="F:ATP hydrolysis activity"/>
    <property type="evidence" value="ECO:0007669"/>
    <property type="project" value="InterPro"/>
</dbReference>